<dbReference type="SUPFAM" id="SSF51735">
    <property type="entry name" value="NAD(P)-binding Rossmann-fold domains"/>
    <property type="match status" value="1"/>
</dbReference>
<dbReference type="PANTHER" id="PTHR10366:SF447">
    <property type="entry name" value="HYDROXYSTEROID DEHYDROGENASE_ISOMERASE FAMILY PROTEIN, PUTATIVE (AFU_ORTHOLOGUE AFUA_1G06450)-RELATED"/>
    <property type="match status" value="1"/>
</dbReference>
<comment type="similarity">
    <text evidence="2">Belongs to the NAD(P)-dependent epimerase/dehydratase family. Dihydroflavonol-4-reductase subfamily.</text>
</comment>
<evidence type="ECO:0000259" key="4">
    <source>
        <dbReference type="Pfam" id="PF01073"/>
    </source>
</evidence>
<comment type="caution">
    <text evidence="5">The sequence shown here is derived from an EMBL/GenBank/DDBJ whole genome shotgun (WGS) entry which is preliminary data.</text>
</comment>
<dbReference type="Proteomes" id="UP001172155">
    <property type="component" value="Unassembled WGS sequence"/>
</dbReference>
<keyword evidence="3" id="KW-1133">Transmembrane helix</keyword>
<protein>
    <submittedName>
        <fullName evidence="5">Dehydrogenase-like protein</fullName>
    </submittedName>
</protein>
<keyword evidence="6" id="KW-1185">Reference proteome</keyword>
<accession>A0AA40KAD6</accession>
<reference evidence="5" key="1">
    <citation type="submission" date="2023-06" db="EMBL/GenBank/DDBJ databases">
        <title>Genome-scale phylogeny and comparative genomics of the fungal order Sordariales.</title>
        <authorList>
            <consortium name="Lawrence Berkeley National Laboratory"/>
            <person name="Hensen N."/>
            <person name="Bonometti L."/>
            <person name="Westerberg I."/>
            <person name="Brannstrom I.O."/>
            <person name="Guillou S."/>
            <person name="Cros-Aarteil S."/>
            <person name="Calhoun S."/>
            <person name="Haridas S."/>
            <person name="Kuo A."/>
            <person name="Mondo S."/>
            <person name="Pangilinan J."/>
            <person name="Riley R."/>
            <person name="LaButti K."/>
            <person name="Andreopoulos B."/>
            <person name="Lipzen A."/>
            <person name="Chen C."/>
            <person name="Yanf M."/>
            <person name="Daum C."/>
            <person name="Ng V."/>
            <person name="Clum A."/>
            <person name="Steindorff A."/>
            <person name="Ohm R."/>
            <person name="Martin F."/>
            <person name="Silar P."/>
            <person name="Natvig D."/>
            <person name="Lalanne C."/>
            <person name="Gautier V."/>
            <person name="Ament-velasquez S.L."/>
            <person name="Kruys A."/>
            <person name="Hutchinson M.I."/>
            <person name="Powell A.J."/>
            <person name="Barry K."/>
            <person name="Miller A.N."/>
            <person name="Grigoriev I.V."/>
            <person name="Debuchy R."/>
            <person name="Gladieux P."/>
            <person name="Thoren M.H."/>
            <person name="Johannesson H."/>
        </authorList>
    </citation>
    <scope>NUCLEOTIDE SEQUENCE</scope>
    <source>
        <strain evidence="5">SMH3187-1</strain>
    </source>
</reference>
<keyword evidence="3" id="KW-0472">Membrane</keyword>
<dbReference type="EMBL" id="JAUKUD010000002">
    <property type="protein sequence ID" value="KAK0751561.1"/>
    <property type="molecule type" value="Genomic_DNA"/>
</dbReference>
<dbReference type="GO" id="GO:0006696">
    <property type="term" value="P:ergosterol biosynthetic process"/>
    <property type="evidence" value="ECO:0007669"/>
    <property type="project" value="TreeGrafter"/>
</dbReference>
<dbReference type="GO" id="GO:0005783">
    <property type="term" value="C:endoplasmic reticulum"/>
    <property type="evidence" value="ECO:0007669"/>
    <property type="project" value="TreeGrafter"/>
</dbReference>
<sequence>MATSNIATAVIGLSMTVLLWLYRINQAMKAVPKEAAQAAPRRWTTKEIQETYERMKKKPSDFGKHLPPSHDRRYVVFGGAGMVGGDIVLQLLQRGQSPESIRIVDFQPVSRQDVKEKARGVSFVKADMTSPSSVEASFSTPWPASVAKKPLTVFHTAAMIDPSARSERLYGHIRRVNVDGTANVLGAAKAAGADIFVATSSASASFIPADLWIWPWQSMPGKWFHRATEADFDAPLRPHDQFFSNYAKSKAVAERLICGSNQEGFRTGTIRPGNGIYGQKTDPILGAVLSMGGTGTWLTPMIQSFVDSRNVSLAHLQLEAALARKPMPPCAGRPLVQPGNPPLYPPITVFSVPPATLLLIAHAIEAYVALLTRFPALTTVLGLKQPRYPISYLQPAVLRGSTHILIDDSVARRRVEDGGIGYTGVCNSLEGLCEEMVLWNREYEEGLVGAREEGKGTKGMVEAAGVAARGVGG</sequence>
<keyword evidence="1" id="KW-0560">Oxidoreductase</keyword>
<evidence type="ECO:0000313" key="5">
    <source>
        <dbReference type="EMBL" id="KAK0751561.1"/>
    </source>
</evidence>
<dbReference type="InterPro" id="IPR050425">
    <property type="entry name" value="NAD(P)_dehydrat-like"/>
</dbReference>
<dbReference type="Gene3D" id="3.40.50.720">
    <property type="entry name" value="NAD(P)-binding Rossmann-like Domain"/>
    <property type="match status" value="1"/>
</dbReference>
<organism evidence="5 6">
    <name type="scientific">Schizothecium vesticola</name>
    <dbReference type="NCBI Taxonomy" id="314040"/>
    <lineage>
        <taxon>Eukaryota</taxon>
        <taxon>Fungi</taxon>
        <taxon>Dikarya</taxon>
        <taxon>Ascomycota</taxon>
        <taxon>Pezizomycotina</taxon>
        <taxon>Sordariomycetes</taxon>
        <taxon>Sordariomycetidae</taxon>
        <taxon>Sordariales</taxon>
        <taxon>Schizotheciaceae</taxon>
        <taxon>Schizothecium</taxon>
    </lineage>
</organism>
<dbReference type="GO" id="GO:0000252">
    <property type="term" value="F:3-beta-hydroxysteroid dehydrogenase [NAD(P)+]/C4-decarboxylase activity"/>
    <property type="evidence" value="ECO:0007669"/>
    <property type="project" value="TreeGrafter"/>
</dbReference>
<evidence type="ECO:0000256" key="3">
    <source>
        <dbReference type="SAM" id="Phobius"/>
    </source>
</evidence>
<evidence type="ECO:0000313" key="6">
    <source>
        <dbReference type="Proteomes" id="UP001172155"/>
    </source>
</evidence>
<proteinExistence type="inferred from homology"/>
<evidence type="ECO:0000256" key="2">
    <source>
        <dbReference type="ARBA" id="ARBA00023445"/>
    </source>
</evidence>
<gene>
    <name evidence="5" type="ORF">B0T18DRAFT_435876</name>
</gene>
<feature type="transmembrane region" description="Helical" evidence="3">
    <location>
        <begin position="6"/>
        <end position="24"/>
    </location>
</feature>
<feature type="domain" description="3-beta hydroxysteroid dehydrogenase/isomerase" evidence="4">
    <location>
        <begin position="75"/>
        <end position="321"/>
    </location>
</feature>
<name>A0AA40KAD6_9PEZI</name>
<dbReference type="Pfam" id="PF01073">
    <property type="entry name" value="3Beta_HSD"/>
    <property type="match status" value="1"/>
</dbReference>
<dbReference type="PANTHER" id="PTHR10366">
    <property type="entry name" value="NAD DEPENDENT EPIMERASE/DEHYDRATASE"/>
    <property type="match status" value="1"/>
</dbReference>
<keyword evidence="3" id="KW-0812">Transmembrane</keyword>
<dbReference type="AlphaFoldDB" id="A0AA40KAD6"/>
<evidence type="ECO:0000256" key="1">
    <source>
        <dbReference type="ARBA" id="ARBA00023002"/>
    </source>
</evidence>
<dbReference type="InterPro" id="IPR002225">
    <property type="entry name" value="3Beta_OHSteriod_DH/Estase"/>
</dbReference>
<dbReference type="InterPro" id="IPR036291">
    <property type="entry name" value="NAD(P)-bd_dom_sf"/>
</dbReference>